<evidence type="ECO:0000313" key="4">
    <source>
        <dbReference type="Proteomes" id="UP000317650"/>
    </source>
</evidence>
<dbReference type="AlphaFoldDB" id="A0A4S8KDV9"/>
<dbReference type="InterPro" id="IPR013126">
    <property type="entry name" value="Hsp_70_fam"/>
</dbReference>
<sequence>MEDAGLERHQIDEIVLIHRIASIHKVQQLLKEFLIKWNRKRCELHEAVAFGATVRGSILSGDGGEVTEHCFLYHANLPYLNQSYSILMKAVGCLQISPRGIPPAPRFVIQILFKN</sequence>
<dbReference type="PRINTS" id="PR00301">
    <property type="entry name" value="HEATSHOCK70"/>
</dbReference>
<evidence type="ECO:0000313" key="3">
    <source>
        <dbReference type="EMBL" id="THU73373.1"/>
    </source>
</evidence>
<name>A0A4S8KDV9_MUSBA</name>
<keyword evidence="2" id="KW-0067">ATP-binding</keyword>
<dbReference type="Pfam" id="PF00012">
    <property type="entry name" value="HSP70"/>
    <property type="match status" value="1"/>
</dbReference>
<accession>A0A4S8KDV9</accession>
<dbReference type="InterPro" id="IPR043129">
    <property type="entry name" value="ATPase_NBD"/>
</dbReference>
<dbReference type="EMBL" id="PYDT01000001">
    <property type="protein sequence ID" value="THU73373.1"/>
    <property type="molecule type" value="Genomic_DNA"/>
</dbReference>
<keyword evidence="1" id="KW-0547">Nucleotide-binding</keyword>
<dbReference type="SUPFAM" id="SSF53067">
    <property type="entry name" value="Actin-like ATPase domain"/>
    <property type="match status" value="1"/>
</dbReference>
<protein>
    <submittedName>
        <fullName evidence="3">Uncharacterized protein</fullName>
    </submittedName>
</protein>
<keyword evidence="4" id="KW-1185">Reference proteome</keyword>
<reference evidence="3 4" key="1">
    <citation type="journal article" date="2019" name="Nat. Plants">
        <title>Genome sequencing of Musa balbisiana reveals subgenome evolution and function divergence in polyploid bananas.</title>
        <authorList>
            <person name="Yao X."/>
        </authorList>
    </citation>
    <scope>NUCLEOTIDE SEQUENCE [LARGE SCALE GENOMIC DNA]</scope>
    <source>
        <strain evidence="4">cv. DH-PKW</strain>
        <tissue evidence="3">Leaves</tissue>
    </source>
</reference>
<gene>
    <name evidence="3" type="ORF">C4D60_Mb04t22150</name>
</gene>
<organism evidence="3 4">
    <name type="scientific">Musa balbisiana</name>
    <name type="common">Banana</name>
    <dbReference type="NCBI Taxonomy" id="52838"/>
    <lineage>
        <taxon>Eukaryota</taxon>
        <taxon>Viridiplantae</taxon>
        <taxon>Streptophyta</taxon>
        <taxon>Embryophyta</taxon>
        <taxon>Tracheophyta</taxon>
        <taxon>Spermatophyta</taxon>
        <taxon>Magnoliopsida</taxon>
        <taxon>Liliopsida</taxon>
        <taxon>Zingiberales</taxon>
        <taxon>Musaceae</taxon>
        <taxon>Musa</taxon>
    </lineage>
</organism>
<evidence type="ECO:0000256" key="2">
    <source>
        <dbReference type="ARBA" id="ARBA00022840"/>
    </source>
</evidence>
<evidence type="ECO:0000256" key="1">
    <source>
        <dbReference type="ARBA" id="ARBA00022741"/>
    </source>
</evidence>
<dbReference type="Gene3D" id="3.30.420.40">
    <property type="match status" value="2"/>
</dbReference>
<comment type="caution">
    <text evidence="3">The sequence shown here is derived from an EMBL/GenBank/DDBJ whole genome shotgun (WGS) entry which is preliminary data.</text>
</comment>
<dbReference type="Proteomes" id="UP000317650">
    <property type="component" value="Chromosome 4"/>
</dbReference>
<dbReference type="GO" id="GO:0005524">
    <property type="term" value="F:ATP binding"/>
    <property type="evidence" value="ECO:0007669"/>
    <property type="project" value="UniProtKB-KW"/>
</dbReference>
<proteinExistence type="predicted"/>
<dbReference type="GO" id="GO:0140662">
    <property type="term" value="F:ATP-dependent protein folding chaperone"/>
    <property type="evidence" value="ECO:0007669"/>
    <property type="project" value="InterPro"/>
</dbReference>
<dbReference type="STRING" id="52838.A0A4S8KDV9"/>